<dbReference type="SMART" id="SM00228">
    <property type="entry name" value="PDZ"/>
    <property type="match status" value="1"/>
</dbReference>
<dbReference type="EMBL" id="GG666538">
    <property type="protein sequence ID" value="EEN57684.1"/>
    <property type="molecule type" value="Genomic_DNA"/>
</dbReference>
<dbReference type="InParanoid" id="C3YPA0"/>
<evidence type="ECO:0000259" key="1">
    <source>
        <dbReference type="PROSITE" id="PS50106"/>
    </source>
</evidence>
<protein>
    <recommendedName>
        <fullName evidence="1">PDZ domain-containing protein</fullName>
    </recommendedName>
</protein>
<dbReference type="Gene3D" id="2.30.42.10">
    <property type="match status" value="1"/>
</dbReference>
<dbReference type="STRING" id="7739.C3YPA0"/>
<sequence>HWYQRVRDTLVSRTEDGSFNFTIKGGAENALFTFIGEAKHDKIVYRAGKLHSDDIILEVDGAKVAGFTLKDVQELIKDSKDPVSLKTVKPG</sequence>
<reference evidence="2" key="1">
    <citation type="journal article" date="2008" name="Nature">
        <title>The amphioxus genome and the evolution of the chordate karyotype.</title>
        <authorList>
            <consortium name="US DOE Joint Genome Institute (JGI-PGF)"/>
            <person name="Putnam N.H."/>
            <person name="Butts T."/>
            <person name="Ferrier D.E.K."/>
            <person name="Furlong R.F."/>
            <person name="Hellsten U."/>
            <person name="Kawashima T."/>
            <person name="Robinson-Rechavi M."/>
            <person name="Shoguchi E."/>
            <person name="Terry A."/>
            <person name="Yu J.-K."/>
            <person name="Benito-Gutierrez E.L."/>
            <person name="Dubchak I."/>
            <person name="Garcia-Fernandez J."/>
            <person name="Gibson-Brown J.J."/>
            <person name="Grigoriev I.V."/>
            <person name="Horton A.C."/>
            <person name="de Jong P.J."/>
            <person name="Jurka J."/>
            <person name="Kapitonov V.V."/>
            <person name="Kohara Y."/>
            <person name="Kuroki Y."/>
            <person name="Lindquist E."/>
            <person name="Lucas S."/>
            <person name="Osoegawa K."/>
            <person name="Pennacchio L.A."/>
            <person name="Salamov A.A."/>
            <person name="Satou Y."/>
            <person name="Sauka-Spengler T."/>
            <person name="Schmutz J."/>
            <person name="Shin-I T."/>
            <person name="Toyoda A."/>
            <person name="Bronner-Fraser M."/>
            <person name="Fujiyama A."/>
            <person name="Holland L.Z."/>
            <person name="Holland P.W.H."/>
            <person name="Satoh N."/>
            <person name="Rokhsar D.S."/>
        </authorList>
    </citation>
    <scope>NUCLEOTIDE SEQUENCE [LARGE SCALE GENOMIC DNA]</scope>
    <source>
        <strain evidence="2">S238N-H82</strain>
        <tissue evidence="2">Testes</tissue>
    </source>
</reference>
<feature type="domain" description="PDZ" evidence="1">
    <location>
        <begin position="8"/>
        <end position="91"/>
    </location>
</feature>
<name>C3YPA0_BRAFL</name>
<feature type="non-terminal residue" evidence="2">
    <location>
        <position position="1"/>
    </location>
</feature>
<dbReference type="PANTHER" id="PTHR10316">
    <property type="entry name" value="MEMBRANE ASSOCIATED GUANYLATE KINASE-RELATED"/>
    <property type="match status" value="1"/>
</dbReference>
<feature type="non-terminal residue" evidence="2">
    <location>
        <position position="91"/>
    </location>
</feature>
<gene>
    <name evidence="2" type="ORF">BRAFLDRAFT_152474</name>
</gene>
<dbReference type="InterPro" id="IPR036034">
    <property type="entry name" value="PDZ_sf"/>
</dbReference>
<dbReference type="SUPFAM" id="SSF50156">
    <property type="entry name" value="PDZ domain-like"/>
    <property type="match status" value="1"/>
</dbReference>
<proteinExistence type="predicted"/>
<dbReference type="eggNOG" id="KOG3209">
    <property type="taxonomic scope" value="Eukaryota"/>
</dbReference>
<evidence type="ECO:0000313" key="2">
    <source>
        <dbReference type="EMBL" id="EEN57684.1"/>
    </source>
</evidence>
<dbReference type="InterPro" id="IPR001478">
    <property type="entry name" value="PDZ"/>
</dbReference>
<dbReference type="Pfam" id="PF00595">
    <property type="entry name" value="PDZ"/>
    <property type="match status" value="1"/>
</dbReference>
<dbReference type="PROSITE" id="PS50106">
    <property type="entry name" value="PDZ"/>
    <property type="match status" value="1"/>
</dbReference>
<accession>C3YPA0</accession>
<organism>
    <name type="scientific">Branchiostoma floridae</name>
    <name type="common">Florida lancelet</name>
    <name type="synonym">Amphioxus</name>
    <dbReference type="NCBI Taxonomy" id="7739"/>
    <lineage>
        <taxon>Eukaryota</taxon>
        <taxon>Metazoa</taxon>
        <taxon>Chordata</taxon>
        <taxon>Cephalochordata</taxon>
        <taxon>Leptocardii</taxon>
        <taxon>Amphioxiformes</taxon>
        <taxon>Branchiostomatidae</taxon>
        <taxon>Branchiostoma</taxon>
    </lineage>
</organism>
<dbReference type="AlphaFoldDB" id="C3YPA0"/>
<dbReference type="CDD" id="cd06730">
    <property type="entry name" value="PDZ0_MAGI-1_3-like"/>
    <property type="match status" value="1"/>
</dbReference>
<dbReference type="PANTHER" id="PTHR10316:SF40">
    <property type="entry name" value="LD27118P"/>
    <property type="match status" value="1"/>
</dbReference>